<gene>
    <name evidence="1" type="ORF">Zmor_003678</name>
</gene>
<accession>A0AA38HNW3</accession>
<evidence type="ECO:0000313" key="2">
    <source>
        <dbReference type="Proteomes" id="UP001168821"/>
    </source>
</evidence>
<dbReference type="PANTHER" id="PTHR37445:SF3">
    <property type="entry name" value="ZINC FINGER PHD-TYPE DOMAIN-CONTAINING PROTEIN"/>
    <property type="match status" value="1"/>
</dbReference>
<name>A0AA38HNW3_9CUCU</name>
<protein>
    <recommendedName>
        <fullName evidence="3">Zinc finger PHD-type domain-containing protein</fullName>
    </recommendedName>
</protein>
<keyword evidence="2" id="KW-1185">Reference proteome</keyword>
<evidence type="ECO:0000313" key="1">
    <source>
        <dbReference type="EMBL" id="KAJ3640376.1"/>
    </source>
</evidence>
<organism evidence="1 2">
    <name type="scientific">Zophobas morio</name>
    <dbReference type="NCBI Taxonomy" id="2755281"/>
    <lineage>
        <taxon>Eukaryota</taxon>
        <taxon>Metazoa</taxon>
        <taxon>Ecdysozoa</taxon>
        <taxon>Arthropoda</taxon>
        <taxon>Hexapoda</taxon>
        <taxon>Insecta</taxon>
        <taxon>Pterygota</taxon>
        <taxon>Neoptera</taxon>
        <taxon>Endopterygota</taxon>
        <taxon>Coleoptera</taxon>
        <taxon>Polyphaga</taxon>
        <taxon>Cucujiformia</taxon>
        <taxon>Tenebrionidae</taxon>
        <taxon>Zophobas</taxon>
    </lineage>
</organism>
<reference evidence="1" key="1">
    <citation type="journal article" date="2023" name="G3 (Bethesda)">
        <title>Whole genome assemblies of Zophobas morio and Tenebrio molitor.</title>
        <authorList>
            <person name="Kaur S."/>
            <person name="Stinson S.A."/>
            <person name="diCenzo G.C."/>
        </authorList>
    </citation>
    <scope>NUCLEOTIDE SEQUENCE</scope>
    <source>
        <strain evidence="1">QUZm001</strain>
    </source>
</reference>
<dbReference type="InterPro" id="IPR013083">
    <property type="entry name" value="Znf_RING/FYVE/PHD"/>
</dbReference>
<evidence type="ECO:0008006" key="3">
    <source>
        <dbReference type="Google" id="ProtNLM"/>
    </source>
</evidence>
<dbReference type="Proteomes" id="UP001168821">
    <property type="component" value="Unassembled WGS sequence"/>
</dbReference>
<dbReference type="PANTHER" id="PTHR37445">
    <property type="entry name" value="PROTEIN CBG24663"/>
    <property type="match status" value="1"/>
</dbReference>
<comment type="caution">
    <text evidence="1">The sequence shown here is derived from an EMBL/GenBank/DDBJ whole genome shotgun (WGS) entry which is preliminary data.</text>
</comment>
<proteinExistence type="predicted"/>
<dbReference type="Gene3D" id="3.30.40.10">
    <property type="entry name" value="Zinc/RING finger domain, C3HC4 (zinc finger)"/>
    <property type="match status" value="1"/>
</dbReference>
<sequence length="255" mass="28783">MSKCGNCNIILKSNTAGIHCDACQAPIHIHCVGGGLTEQDIKVTTSKSKSIKVVCNTCERNMASFGDLKSLINDLRNEWTTAINNLKLEVQEQINTIQSSLNEQKSSSTPDFETVVQEVLERQKRGSNIIVYNLPEHPASIPKLERLANDKQNISNLINSLDDTVDTSNPNCFRLGKFSELRARPIKVVLQSEEDVFKLIRKAKNLSTTQEFDRTPKQQELYNQLKKKLKDRIEQGESNLKIRYRNGTPTIVNLN</sequence>
<dbReference type="EMBL" id="JALNTZ010000010">
    <property type="protein sequence ID" value="KAJ3640376.1"/>
    <property type="molecule type" value="Genomic_DNA"/>
</dbReference>
<dbReference type="AlphaFoldDB" id="A0AA38HNW3"/>